<dbReference type="Gene3D" id="2.40.50.230">
    <property type="entry name" value="Gp5 N-terminal domain"/>
    <property type="match status" value="1"/>
</dbReference>
<accession>A0A2K9PPU7</accession>
<dbReference type="SUPFAM" id="SSF69349">
    <property type="entry name" value="Phage fibre proteins"/>
    <property type="match status" value="1"/>
</dbReference>
<dbReference type="Pfam" id="PF04717">
    <property type="entry name" value="Phage_base_V"/>
    <property type="match status" value="1"/>
</dbReference>
<sequence>MSTVKPFFPTDTLLKLEFSINGVSNGLDSLLTEAKVHFELNKIPFAKFTFAVAEEDFEDNPDSPLHALHHEPTDPPLEIEVKVSFEGTMETLFKGVIKSLDQQYENCQVVAKIECKDVALRLSQSATEEENNNQTFEEKLTTYTSNLTLSDNLTGQSWGEEQITHNNTTVPWDYLVGFLDSIGMMVALRNEEFVGIDILSPESKPIYVAENGINVFAFTGQLDAERKKSAVTIERWDIENQETVSVTASQSSTPENPHTVRLSETVLQEATLQRVADTIIAKSNLASVTGKVTTFGNLLAKSGDYISFNKVNTQINDEVLLITQEEHVIQNGCWKTEYGYGLESERSFTQNTSSGINNTHAEIGQTNTINGLQIGIVTKIIEDPNNQFRVKVRIPQLSSSGEGVWARLATMNASNEMGSYFIPSINDEVIVGCLNNNPDTPIILGSLYSSNKPMPFPIEEENYIKGFVTKEGTKIIMDDEKKSIELSTKKGNILTISDDLKGFVLEDENKNKITMNDKGITIESCKDLNMKATGNVKIEGVNIDVEGSGNMTLKGSMINLN</sequence>
<evidence type="ECO:0000259" key="1">
    <source>
        <dbReference type="Pfam" id="PF04717"/>
    </source>
</evidence>
<feature type="domain" description="Gp5/Type VI secretion system Vgr protein OB-fold" evidence="1">
    <location>
        <begin position="373"/>
        <end position="448"/>
    </location>
</feature>
<keyword evidence="3" id="KW-1185">Reference proteome</keyword>
<reference evidence="2 3" key="1">
    <citation type="submission" date="2018-01" db="EMBL/GenBank/DDBJ databases">
        <title>Complete genome sequence of Flavivirga eckloniae ECD14 isolated from seaweed Ecklonia cava.</title>
        <authorList>
            <person name="Lee J.H."/>
            <person name="Baik K.S."/>
            <person name="Seong C.N."/>
        </authorList>
    </citation>
    <scope>NUCLEOTIDE SEQUENCE [LARGE SCALE GENOMIC DNA]</scope>
    <source>
        <strain evidence="2 3">ECD14</strain>
    </source>
</reference>
<evidence type="ECO:0000313" key="3">
    <source>
        <dbReference type="Proteomes" id="UP000235826"/>
    </source>
</evidence>
<dbReference type="Proteomes" id="UP000235826">
    <property type="component" value="Chromosome"/>
</dbReference>
<organism evidence="2 3">
    <name type="scientific">Flavivirga eckloniae</name>
    <dbReference type="NCBI Taxonomy" id="1803846"/>
    <lineage>
        <taxon>Bacteria</taxon>
        <taxon>Pseudomonadati</taxon>
        <taxon>Bacteroidota</taxon>
        <taxon>Flavobacteriia</taxon>
        <taxon>Flavobacteriales</taxon>
        <taxon>Flavobacteriaceae</taxon>
        <taxon>Flavivirga</taxon>
    </lineage>
</organism>
<dbReference type="OrthoDB" id="1907165at2"/>
<dbReference type="InterPro" id="IPR006531">
    <property type="entry name" value="Gp5/Vgr_OB"/>
</dbReference>
<dbReference type="InterPro" id="IPR037026">
    <property type="entry name" value="Vgr_OB-fold_dom_sf"/>
</dbReference>
<dbReference type="EMBL" id="CP025791">
    <property type="protein sequence ID" value="AUP79069.1"/>
    <property type="molecule type" value="Genomic_DNA"/>
</dbReference>
<dbReference type="RefSeq" id="WP_102755724.1">
    <property type="nucleotide sequence ID" value="NZ_CP025791.1"/>
</dbReference>
<dbReference type="SUPFAM" id="SSF69255">
    <property type="entry name" value="gp5 N-terminal domain-like"/>
    <property type="match status" value="1"/>
</dbReference>
<gene>
    <name evidence="2" type="ORF">C1H87_10305</name>
</gene>
<protein>
    <recommendedName>
        <fullName evidence="1">Gp5/Type VI secretion system Vgr protein OB-fold domain-containing protein</fullName>
    </recommendedName>
</protein>
<name>A0A2K9PPU7_9FLAO</name>
<proteinExistence type="predicted"/>
<dbReference type="AlphaFoldDB" id="A0A2K9PPU7"/>
<dbReference type="KEGG" id="fek:C1H87_10305"/>
<evidence type="ECO:0000313" key="2">
    <source>
        <dbReference type="EMBL" id="AUP79069.1"/>
    </source>
</evidence>